<keyword evidence="2" id="KW-1185">Reference proteome</keyword>
<dbReference type="RefSeq" id="WP_284138029.1">
    <property type="nucleotide sequence ID" value="NZ_JASJUT010000008.1"/>
</dbReference>
<comment type="caution">
    <text evidence="1">The sequence shown here is derived from an EMBL/GenBank/DDBJ whole genome shotgun (WGS) entry which is preliminary data.</text>
</comment>
<gene>
    <name evidence="1" type="ORF">QNM18_17865</name>
</gene>
<sequence>MTIVKYLRNLLIIILLAYLVVITSKNAQIYLLYKMNSLGSGWDDGAVQMFIENKAGYKNLILDMLNSNKMSSYEINVTFTFADLLKDDEDIYNKLKDISENYPKKHVRCFWHDVLNGRFEQKPILQKQLGESASKFAQKELGVSANKFVAYQLVDNGTKCE</sequence>
<reference evidence="1 2" key="1">
    <citation type="submission" date="2023-05" db="EMBL/GenBank/DDBJ databases">
        <title>Pseudoalteromonas ardens sp. nov., Pseudoalteromonas obscura sp. nov., and Pseudoalteromonas umbrosa sp. nov., isolated from the coral Montipora capitata.</title>
        <authorList>
            <person name="Thomas E.M."/>
            <person name="Smith E.M."/>
            <person name="Papke E."/>
            <person name="Shlafstein M.D."/>
            <person name="Oline D.K."/>
            <person name="Videau P."/>
            <person name="Saw J.H."/>
            <person name="Strangman W.K."/>
            <person name="Ushijima B."/>
        </authorList>
    </citation>
    <scope>NUCLEOTIDE SEQUENCE [LARGE SCALE GENOMIC DNA]</scope>
    <source>
        <strain evidence="1 2">P94</strain>
    </source>
</reference>
<evidence type="ECO:0000313" key="2">
    <source>
        <dbReference type="Proteomes" id="UP001231915"/>
    </source>
</evidence>
<evidence type="ECO:0000313" key="1">
    <source>
        <dbReference type="EMBL" id="MDK2596922.1"/>
    </source>
</evidence>
<accession>A0ABT7EPF8</accession>
<protein>
    <submittedName>
        <fullName evidence="1">Uncharacterized protein</fullName>
    </submittedName>
</protein>
<dbReference type="Proteomes" id="UP001231915">
    <property type="component" value="Unassembled WGS sequence"/>
</dbReference>
<organism evidence="1 2">
    <name type="scientific">Pseudoalteromonas obscura</name>
    <dbReference type="NCBI Taxonomy" id="3048491"/>
    <lineage>
        <taxon>Bacteria</taxon>
        <taxon>Pseudomonadati</taxon>
        <taxon>Pseudomonadota</taxon>
        <taxon>Gammaproteobacteria</taxon>
        <taxon>Alteromonadales</taxon>
        <taxon>Pseudoalteromonadaceae</taxon>
        <taxon>Pseudoalteromonas</taxon>
    </lineage>
</organism>
<proteinExistence type="predicted"/>
<name>A0ABT7EPF8_9GAMM</name>
<dbReference type="EMBL" id="JASJUT010000008">
    <property type="protein sequence ID" value="MDK2596922.1"/>
    <property type="molecule type" value="Genomic_DNA"/>
</dbReference>